<evidence type="ECO:0000313" key="3">
    <source>
        <dbReference type="EMBL" id="GAA2397275.1"/>
    </source>
</evidence>
<name>A0ABN3I945_9ACTN</name>
<sequence>MDRREEFPSFASAAESGHFHSTVAPPRRRRTPSETLGGVLLGLVVIAGLVGSLLLGIPALETPDSRGGGPDRPATAESR</sequence>
<feature type="region of interest" description="Disordered" evidence="1">
    <location>
        <begin position="1"/>
        <end position="32"/>
    </location>
</feature>
<dbReference type="EMBL" id="BAAATJ010000009">
    <property type="protein sequence ID" value="GAA2397275.1"/>
    <property type="molecule type" value="Genomic_DNA"/>
</dbReference>
<keyword evidence="2" id="KW-0472">Membrane</keyword>
<feature type="region of interest" description="Disordered" evidence="1">
    <location>
        <begin position="59"/>
        <end position="79"/>
    </location>
</feature>
<proteinExistence type="predicted"/>
<dbReference type="Proteomes" id="UP001500058">
    <property type="component" value="Unassembled WGS sequence"/>
</dbReference>
<evidence type="ECO:0000256" key="2">
    <source>
        <dbReference type="SAM" id="Phobius"/>
    </source>
</evidence>
<reference evidence="3 4" key="1">
    <citation type="journal article" date="2019" name="Int. J. Syst. Evol. Microbiol.">
        <title>The Global Catalogue of Microorganisms (GCM) 10K type strain sequencing project: providing services to taxonomists for standard genome sequencing and annotation.</title>
        <authorList>
            <consortium name="The Broad Institute Genomics Platform"/>
            <consortium name="The Broad Institute Genome Sequencing Center for Infectious Disease"/>
            <person name="Wu L."/>
            <person name="Ma J."/>
        </authorList>
    </citation>
    <scope>NUCLEOTIDE SEQUENCE [LARGE SCALE GENOMIC DNA]</scope>
    <source>
        <strain evidence="3 4">JCM 6921</strain>
    </source>
</reference>
<accession>A0ABN3I945</accession>
<evidence type="ECO:0000256" key="1">
    <source>
        <dbReference type="SAM" id="MobiDB-lite"/>
    </source>
</evidence>
<organism evidence="3 4">
    <name type="scientific">Streptomyces glaucosporus</name>
    <dbReference type="NCBI Taxonomy" id="284044"/>
    <lineage>
        <taxon>Bacteria</taxon>
        <taxon>Bacillati</taxon>
        <taxon>Actinomycetota</taxon>
        <taxon>Actinomycetes</taxon>
        <taxon>Kitasatosporales</taxon>
        <taxon>Streptomycetaceae</taxon>
        <taxon>Streptomyces</taxon>
    </lineage>
</organism>
<dbReference type="RefSeq" id="WP_344630930.1">
    <property type="nucleotide sequence ID" value="NZ_BAAATJ010000009.1"/>
</dbReference>
<evidence type="ECO:0000313" key="4">
    <source>
        <dbReference type="Proteomes" id="UP001500058"/>
    </source>
</evidence>
<keyword evidence="2" id="KW-1133">Transmembrane helix</keyword>
<evidence type="ECO:0008006" key="5">
    <source>
        <dbReference type="Google" id="ProtNLM"/>
    </source>
</evidence>
<protein>
    <recommendedName>
        <fullName evidence="5">Secreted protein</fullName>
    </recommendedName>
</protein>
<feature type="transmembrane region" description="Helical" evidence="2">
    <location>
        <begin position="36"/>
        <end position="60"/>
    </location>
</feature>
<gene>
    <name evidence="3" type="ORF">GCM10010420_23880</name>
</gene>
<keyword evidence="2" id="KW-0812">Transmembrane</keyword>
<keyword evidence="4" id="KW-1185">Reference proteome</keyword>
<comment type="caution">
    <text evidence="3">The sequence shown here is derived from an EMBL/GenBank/DDBJ whole genome shotgun (WGS) entry which is preliminary data.</text>
</comment>